<organism evidence="1 2">
    <name type="scientific">Kistimonas scapharcae</name>
    <dbReference type="NCBI Taxonomy" id="1036133"/>
    <lineage>
        <taxon>Bacteria</taxon>
        <taxon>Pseudomonadati</taxon>
        <taxon>Pseudomonadota</taxon>
        <taxon>Gammaproteobacteria</taxon>
        <taxon>Oceanospirillales</taxon>
        <taxon>Endozoicomonadaceae</taxon>
        <taxon>Kistimonas</taxon>
    </lineage>
</organism>
<proteinExistence type="predicted"/>
<dbReference type="EMBL" id="BAABFL010000256">
    <property type="protein sequence ID" value="GAA4649683.1"/>
    <property type="molecule type" value="Genomic_DNA"/>
</dbReference>
<protein>
    <submittedName>
        <fullName evidence="1">Uncharacterized protein</fullName>
    </submittedName>
</protein>
<accession>A0ABP8V0D4</accession>
<reference evidence="2" key="1">
    <citation type="journal article" date="2019" name="Int. J. Syst. Evol. Microbiol.">
        <title>The Global Catalogue of Microorganisms (GCM) 10K type strain sequencing project: providing services to taxonomists for standard genome sequencing and annotation.</title>
        <authorList>
            <consortium name="The Broad Institute Genomics Platform"/>
            <consortium name="The Broad Institute Genome Sequencing Center for Infectious Disease"/>
            <person name="Wu L."/>
            <person name="Ma J."/>
        </authorList>
    </citation>
    <scope>NUCLEOTIDE SEQUENCE [LARGE SCALE GENOMIC DNA]</scope>
    <source>
        <strain evidence="2">JCM 17805</strain>
    </source>
</reference>
<name>A0ABP8V0D4_9GAMM</name>
<gene>
    <name evidence="1" type="ORF">GCM10023116_19620</name>
</gene>
<sequence length="52" mass="6288">MNTMSDAKRWIELKQNTHIFTDIMNARKTLKRSTSWDDMTKFFREADKHLKA</sequence>
<comment type="caution">
    <text evidence="1">The sequence shown here is derived from an EMBL/GenBank/DDBJ whole genome shotgun (WGS) entry which is preliminary data.</text>
</comment>
<dbReference type="Proteomes" id="UP001500604">
    <property type="component" value="Unassembled WGS sequence"/>
</dbReference>
<keyword evidence="2" id="KW-1185">Reference proteome</keyword>
<evidence type="ECO:0000313" key="2">
    <source>
        <dbReference type="Proteomes" id="UP001500604"/>
    </source>
</evidence>
<evidence type="ECO:0000313" key="1">
    <source>
        <dbReference type="EMBL" id="GAA4649683.1"/>
    </source>
</evidence>
<dbReference type="RefSeq" id="WP_345195646.1">
    <property type="nucleotide sequence ID" value="NZ_BAABFL010000256.1"/>
</dbReference>